<comment type="caution">
    <text evidence="12">The sequence shown here is derived from an EMBL/GenBank/DDBJ whole genome shotgun (WGS) entry which is preliminary data.</text>
</comment>
<protein>
    <submittedName>
        <fullName evidence="12">Protoporphyrinogen oxidase</fullName>
    </submittedName>
</protein>
<dbReference type="NCBIfam" id="TIGR00540">
    <property type="entry name" value="TPR_hemY_coli"/>
    <property type="match status" value="1"/>
</dbReference>
<evidence type="ECO:0000256" key="10">
    <source>
        <dbReference type="SAM" id="Phobius"/>
    </source>
</evidence>
<sequence length="393" mass="45092">MMRLLFAFLVLLAAVVLGVQLNKDPGYVLIAINYWTIETTVWVAVFGIIILFIVLYLILRLCQKISHTPSSLTRWHSKRLAQKAQAITRKGLIEYSEGYWLKAKNHLIQALPNADTPLLNYLTAARAAQKMGDNQLRDDYLREAQHSMPEAKIAVELTQAELQLANHQWEQALATLKHLQDIAPRHPYVLKLIMQLYQEVKDWPQLITILPDLKKHRVVNQQEFELLQYNAYLQRLIDLVKQNQPEVVDAFFHSIPKPLASEPNIIAEYVRFLLKKADYSTANNLLQRALRKDLSPQLIGLYSVLPSNEKQLTFAEGLLKKNAHSAALYLCLGQICMKQQLWGKAKYYLEKANEIEPTALGYEIQGQLHEQLGEESLACKSYKRGLELITKEI</sequence>
<dbReference type="EMBL" id="NBTX02000004">
    <property type="protein sequence ID" value="PNL63088.1"/>
    <property type="molecule type" value="Genomic_DNA"/>
</dbReference>
<dbReference type="GeneID" id="98064068"/>
<dbReference type="Gene3D" id="1.25.40.10">
    <property type="entry name" value="Tetratricopeptide repeat domain"/>
    <property type="match status" value="2"/>
</dbReference>
<keyword evidence="8 10" id="KW-0472">Membrane</keyword>
<evidence type="ECO:0000256" key="9">
    <source>
        <dbReference type="ARBA" id="ARBA00023244"/>
    </source>
</evidence>
<evidence type="ECO:0000256" key="4">
    <source>
        <dbReference type="ARBA" id="ARBA00022475"/>
    </source>
</evidence>
<dbReference type="GO" id="GO:0042168">
    <property type="term" value="P:heme metabolic process"/>
    <property type="evidence" value="ECO:0007669"/>
    <property type="project" value="InterPro"/>
</dbReference>
<feature type="domain" description="HemY N-terminal" evidence="11">
    <location>
        <begin position="26"/>
        <end position="132"/>
    </location>
</feature>
<evidence type="ECO:0000256" key="8">
    <source>
        <dbReference type="ARBA" id="ARBA00023136"/>
    </source>
</evidence>
<feature type="transmembrane region" description="Helical" evidence="10">
    <location>
        <begin position="42"/>
        <end position="59"/>
    </location>
</feature>
<keyword evidence="13" id="KW-1185">Reference proteome</keyword>
<keyword evidence="7 10" id="KW-1133">Transmembrane helix</keyword>
<evidence type="ECO:0000256" key="5">
    <source>
        <dbReference type="ARBA" id="ARBA00022519"/>
    </source>
</evidence>
<keyword evidence="4" id="KW-1003">Cell membrane</keyword>
<dbReference type="GO" id="GO:0006779">
    <property type="term" value="P:porphyrin-containing compound biosynthetic process"/>
    <property type="evidence" value="ECO:0007669"/>
    <property type="project" value="UniProtKB-KW"/>
</dbReference>
<evidence type="ECO:0000256" key="2">
    <source>
        <dbReference type="ARBA" id="ARBA00004429"/>
    </source>
</evidence>
<evidence type="ECO:0000313" key="12">
    <source>
        <dbReference type="EMBL" id="PNL63088.1"/>
    </source>
</evidence>
<evidence type="ECO:0000256" key="3">
    <source>
        <dbReference type="ARBA" id="ARBA00004744"/>
    </source>
</evidence>
<accession>A0AAX0WXL4</accession>
<reference evidence="12" key="1">
    <citation type="submission" date="2017-12" db="EMBL/GenBank/DDBJ databases">
        <title>FDA dAtabase for Regulatory Grade micrObial Sequences (FDA-ARGOS): Supporting development and validation of Infectious Disease Dx tests.</title>
        <authorList>
            <person name="Kerrigan L."/>
            <person name="Tallon L.J."/>
            <person name="Sadzewicz L."/>
            <person name="Sengamalay N."/>
            <person name="Ott S."/>
            <person name="Godinez A."/>
            <person name="Nagaraj S."/>
            <person name="Vavikolanu K."/>
            <person name="Vyas G."/>
            <person name="Nadendla S."/>
            <person name="Aluvathingal J."/>
            <person name="Sichtig H."/>
        </authorList>
    </citation>
    <scope>NUCLEOTIDE SEQUENCE [LARGE SCALE GENOMIC DNA]</scope>
    <source>
        <strain evidence="12">FDAARGOS_200</strain>
    </source>
</reference>
<keyword evidence="5" id="KW-0997">Cell inner membrane</keyword>
<proteinExistence type="predicted"/>
<comment type="pathway">
    <text evidence="3">Porphyrin-containing compound metabolism; protoheme biosynthesis.</text>
</comment>
<gene>
    <name evidence="12" type="ORF">A6J39_018825</name>
</gene>
<dbReference type="Pfam" id="PF07219">
    <property type="entry name" value="HemY_N"/>
    <property type="match status" value="1"/>
</dbReference>
<keyword evidence="6 10" id="KW-0812">Transmembrane</keyword>
<evidence type="ECO:0000313" key="13">
    <source>
        <dbReference type="Proteomes" id="UP000192511"/>
    </source>
</evidence>
<keyword evidence="9" id="KW-0627">Porphyrin biosynthesis</keyword>
<evidence type="ECO:0000256" key="7">
    <source>
        <dbReference type="ARBA" id="ARBA00022989"/>
    </source>
</evidence>
<dbReference type="InterPro" id="IPR011990">
    <property type="entry name" value="TPR-like_helical_dom_sf"/>
</dbReference>
<evidence type="ECO:0000256" key="6">
    <source>
        <dbReference type="ARBA" id="ARBA00022692"/>
    </source>
</evidence>
<dbReference type="InterPro" id="IPR010817">
    <property type="entry name" value="HemY_N"/>
</dbReference>
<organism evidence="12 13">
    <name type="scientific">Legionella anisa</name>
    <dbReference type="NCBI Taxonomy" id="28082"/>
    <lineage>
        <taxon>Bacteria</taxon>
        <taxon>Pseudomonadati</taxon>
        <taxon>Pseudomonadota</taxon>
        <taxon>Gammaproteobacteria</taxon>
        <taxon>Legionellales</taxon>
        <taxon>Legionellaceae</taxon>
        <taxon>Legionella</taxon>
    </lineage>
</organism>
<name>A0AAX0WXL4_9GAMM</name>
<dbReference type="AlphaFoldDB" id="A0AAX0WXL4"/>
<evidence type="ECO:0000259" key="11">
    <source>
        <dbReference type="Pfam" id="PF07219"/>
    </source>
</evidence>
<dbReference type="GO" id="GO:0005886">
    <property type="term" value="C:plasma membrane"/>
    <property type="evidence" value="ECO:0007669"/>
    <property type="project" value="UniProtKB-SubCell"/>
</dbReference>
<evidence type="ECO:0000256" key="1">
    <source>
        <dbReference type="ARBA" id="ARBA00002962"/>
    </source>
</evidence>
<comment type="subcellular location">
    <subcellularLocation>
        <location evidence="2">Cell inner membrane</location>
        <topology evidence="2">Multi-pass membrane protein</topology>
    </subcellularLocation>
</comment>
<comment type="function">
    <text evidence="1">Involved in a late step of protoheme IX synthesis.</text>
</comment>
<dbReference type="InterPro" id="IPR005254">
    <property type="entry name" value="Heme_biosyn_assoc_TPR_pro"/>
</dbReference>
<dbReference type="SUPFAM" id="SSF48452">
    <property type="entry name" value="TPR-like"/>
    <property type="match status" value="2"/>
</dbReference>
<dbReference type="RefSeq" id="WP_019234631.1">
    <property type="nucleotide sequence ID" value="NZ_CAAAHR010000056.1"/>
</dbReference>
<dbReference type="Proteomes" id="UP000192511">
    <property type="component" value="Unassembled WGS sequence"/>
</dbReference>